<comment type="caution">
    <text evidence="5">The sequence shown here is derived from an EMBL/GenBank/DDBJ whole genome shotgun (WGS) entry which is preliminary data.</text>
</comment>
<reference evidence="5" key="1">
    <citation type="submission" date="2021-11" db="EMBL/GenBank/DDBJ databases">
        <authorList>
            <consortium name="Genoscope - CEA"/>
            <person name="William W."/>
        </authorList>
    </citation>
    <scope>NUCLEOTIDE SEQUENCE</scope>
</reference>
<keyword evidence="2" id="KW-0274">FAD</keyword>
<organism evidence="5 6">
    <name type="scientific">Pelagomonas calceolata</name>
    <dbReference type="NCBI Taxonomy" id="35677"/>
    <lineage>
        <taxon>Eukaryota</taxon>
        <taxon>Sar</taxon>
        <taxon>Stramenopiles</taxon>
        <taxon>Ochrophyta</taxon>
        <taxon>Pelagophyceae</taxon>
        <taxon>Pelagomonadales</taxon>
        <taxon>Pelagomonadaceae</taxon>
        <taxon>Pelagomonas</taxon>
    </lineage>
</organism>
<dbReference type="Gene3D" id="3.50.50.60">
    <property type="entry name" value="FAD/NAD(P)-binding domain"/>
    <property type="match status" value="1"/>
</dbReference>
<sequence length="510" mass="56597">MLRHLSRATLTRGHAFATGAATPRIAICGAGVSGLTLAGILSNGTRDVQLTVFERARRDRDQGYGLDLDEHGQEALVRAGVYDRYWDISYPYSDTAVGYQFSGGEPLLNIFWPRLTMRLFPESSAARPETNRGGLRDILLDALAARGNTEVHYERGAWDCRRLPRGLGRLGAGGAELLDREGKTLGEFDLVIDAMGLHSPLRDPVRDLRVVDSVGKHYVGEMLIHGVINDIGKTCPSVAQRMDRFGTCFTLGRGYHVTMQRFGAGADDKRTCLFYHINRPDGEGGVLREMGIDKPTSRSTGIFTGDKLRAAKEWILQDMHESFDEVWRDAIRGLERVTVRGKYMHGDDTKLREGLTLPLVCIGDAPRNCGVGGGGNLAMQDANELATILEADDAFDEATGAVNLPPLRAGEAIMFERKEEFHVERLKPPMNTREMVEARGRGPFDWEDFREFNPLPSWVPFPVARFAVKRFAALTKAWYAWERKRGGGGTCKGNAPIYASVERLLAEQKK</sequence>
<name>A0A8J2S969_9STRA</name>
<evidence type="ECO:0000313" key="5">
    <source>
        <dbReference type="EMBL" id="CAH0366710.1"/>
    </source>
</evidence>
<evidence type="ECO:0000256" key="4">
    <source>
        <dbReference type="ARBA" id="ARBA00023033"/>
    </source>
</evidence>
<evidence type="ECO:0000256" key="2">
    <source>
        <dbReference type="ARBA" id="ARBA00022827"/>
    </source>
</evidence>
<evidence type="ECO:0008006" key="7">
    <source>
        <dbReference type="Google" id="ProtNLM"/>
    </source>
</evidence>
<dbReference type="PANTHER" id="PTHR46972:SF1">
    <property type="entry name" value="FAD DEPENDENT OXIDOREDUCTASE DOMAIN-CONTAINING PROTEIN"/>
    <property type="match status" value="1"/>
</dbReference>
<keyword evidence="1" id="KW-0285">Flavoprotein</keyword>
<dbReference type="EMBL" id="CAKKNE010000001">
    <property type="protein sequence ID" value="CAH0366710.1"/>
    <property type="molecule type" value="Genomic_DNA"/>
</dbReference>
<keyword evidence="6" id="KW-1185">Reference proteome</keyword>
<accession>A0A8J2S969</accession>
<dbReference type="InterPro" id="IPR036188">
    <property type="entry name" value="FAD/NAD-bd_sf"/>
</dbReference>
<dbReference type="Proteomes" id="UP000789595">
    <property type="component" value="Unassembled WGS sequence"/>
</dbReference>
<dbReference type="OrthoDB" id="655030at2759"/>
<evidence type="ECO:0000313" key="6">
    <source>
        <dbReference type="Proteomes" id="UP000789595"/>
    </source>
</evidence>
<evidence type="ECO:0000256" key="3">
    <source>
        <dbReference type="ARBA" id="ARBA00023002"/>
    </source>
</evidence>
<dbReference type="PANTHER" id="PTHR46972">
    <property type="entry name" value="MONOOXYGENASE ASQM-RELATED"/>
    <property type="match status" value="1"/>
</dbReference>
<gene>
    <name evidence="5" type="ORF">PECAL_1P32170</name>
</gene>
<proteinExistence type="predicted"/>
<evidence type="ECO:0000256" key="1">
    <source>
        <dbReference type="ARBA" id="ARBA00022630"/>
    </source>
</evidence>
<dbReference type="SUPFAM" id="SSF51905">
    <property type="entry name" value="FAD/NAD(P)-binding domain"/>
    <property type="match status" value="1"/>
</dbReference>
<dbReference type="AlphaFoldDB" id="A0A8J2S969"/>
<keyword evidence="4" id="KW-0503">Monooxygenase</keyword>
<keyword evidence="3" id="KW-0560">Oxidoreductase</keyword>
<dbReference type="GO" id="GO:0004497">
    <property type="term" value="F:monooxygenase activity"/>
    <property type="evidence" value="ECO:0007669"/>
    <property type="project" value="UniProtKB-KW"/>
</dbReference>
<protein>
    <recommendedName>
        <fullName evidence="7">FAD-binding domain-containing protein</fullName>
    </recommendedName>
</protein>